<dbReference type="Proteomes" id="UP000271098">
    <property type="component" value="Unassembled WGS sequence"/>
</dbReference>
<dbReference type="AlphaFoldDB" id="A0A183CVW4"/>
<dbReference type="WBParaSite" id="GPUH_0000060501-mRNA-1">
    <property type="protein sequence ID" value="GPUH_0000060501-mRNA-1"/>
    <property type="gene ID" value="GPUH_0000060501"/>
</dbReference>
<keyword evidence="2" id="KW-1185">Reference proteome</keyword>
<evidence type="ECO:0000313" key="1">
    <source>
        <dbReference type="EMBL" id="VDK28381.1"/>
    </source>
</evidence>
<gene>
    <name evidence="1" type="ORF">GPUH_LOCUS605</name>
</gene>
<reference evidence="3" key="1">
    <citation type="submission" date="2016-06" db="UniProtKB">
        <authorList>
            <consortium name="WormBaseParasite"/>
        </authorList>
    </citation>
    <scope>IDENTIFICATION</scope>
</reference>
<evidence type="ECO:0000313" key="2">
    <source>
        <dbReference type="Proteomes" id="UP000271098"/>
    </source>
</evidence>
<protein>
    <submittedName>
        <fullName evidence="3">Ion_trans domain-containing protein</fullName>
    </submittedName>
</protein>
<name>A0A183CVW4_9BILA</name>
<reference evidence="1 2" key="2">
    <citation type="submission" date="2018-11" db="EMBL/GenBank/DDBJ databases">
        <authorList>
            <consortium name="Pathogen Informatics"/>
        </authorList>
    </citation>
    <scope>NUCLEOTIDE SEQUENCE [LARGE SCALE GENOMIC DNA]</scope>
</reference>
<dbReference type="EMBL" id="UYRT01000571">
    <property type="protein sequence ID" value="VDK28381.1"/>
    <property type="molecule type" value="Genomic_DNA"/>
</dbReference>
<accession>A0A183CVW4</accession>
<evidence type="ECO:0000313" key="3">
    <source>
        <dbReference type="WBParaSite" id="GPUH_0000060501-mRNA-1"/>
    </source>
</evidence>
<sequence>MSDDLLDKSSLSSFAKRAKFAFAKRYPSRFAFAKRNVDEVVLMIIFSMAVNLHY</sequence>
<organism evidence="3">
    <name type="scientific">Gongylonema pulchrum</name>
    <dbReference type="NCBI Taxonomy" id="637853"/>
    <lineage>
        <taxon>Eukaryota</taxon>
        <taxon>Metazoa</taxon>
        <taxon>Ecdysozoa</taxon>
        <taxon>Nematoda</taxon>
        <taxon>Chromadorea</taxon>
        <taxon>Rhabditida</taxon>
        <taxon>Spirurina</taxon>
        <taxon>Spiruromorpha</taxon>
        <taxon>Spiruroidea</taxon>
        <taxon>Gongylonematidae</taxon>
        <taxon>Gongylonema</taxon>
    </lineage>
</organism>
<proteinExistence type="predicted"/>